<evidence type="ECO:0000313" key="14">
    <source>
        <dbReference type="Ensembl" id="ENSSPUP00000012047.1"/>
    </source>
</evidence>
<evidence type="ECO:0000256" key="6">
    <source>
        <dbReference type="ARBA" id="ARBA00022833"/>
    </source>
</evidence>
<proteinExistence type="inferred from homology"/>
<feature type="domain" description="C2H2-type" evidence="13">
    <location>
        <begin position="285"/>
        <end position="312"/>
    </location>
</feature>
<dbReference type="SUPFAM" id="SSF57667">
    <property type="entry name" value="beta-beta-alpha zinc fingers"/>
    <property type="match status" value="5"/>
</dbReference>
<feature type="domain" description="C2H2-type" evidence="13">
    <location>
        <begin position="257"/>
        <end position="284"/>
    </location>
</feature>
<evidence type="ECO:0000256" key="4">
    <source>
        <dbReference type="ARBA" id="ARBA00022737"/>
    </source>
</evidence>
<reference evidence="14" key="1">
    <citation type="submission" date="2025-08" db="UniProtKB">
        <authorList>
            <consortium name="Ensembl"/>
        </authorList>
    </citation>
    <scope>IDENTIFICATION</scope>
</reference>
<dbReference type="InterPro" id="IPR036236">
    <property type="entry name" value="Znf_C2H2_sf"/>
</dbReference>
<dbReference type="Ensembl" id="ENSSPUT00000012847.1">
    <property type="protein sequence ID" value="ENSSPUP00000012047.1"/>
    <property type="gene ID" value="ENSSPUG00000009247.1"/>
</dbReference>
<comment type="similarity">
    <text evidence="2">Belongs to the krueppel C2H2-type zinc-finger protein family.</text>
</comment>
<keyword evidence="15" id="KW-1185">Reference proteome</keyword>
<dbReference type="GO" id="GO:0000978">
    <property type="term" value="F:RNA polymerase II cis-regulatory region sequence-specific DNA binding"/>
    <property type="evidence" value="ECO:0007669"/>
    <property type="project" value="TreeGrafter"/>
</dbReference>
<name>A0A8D0GW17_SPHPU</name>
<evidence type="ECO:0000256" key="9">
    <source>
        <dbReference type="ARBA" id="ARBA00023163"/>
    </source>
</evidence>
<evidence type="ECO:0000256" key="2">
    <source>
        <dbReference type="ARBA" id="ARBA00006991"/>
    </source>
</evidence>
<feature type="domain" description="C2H2-type" evidence="13">
    <location>
        <begin position="201"/>
        <end position="228"/>
    </location>
</feature>
<keyword evidence="7" id="KW-0805">Transcription regulation</keyword>
<evidence type="ECO:0000256" key="7">
    <source>
        <dbReference type="ARBA" id="ARBA00023015"/>
    </source>
</evidence>
<dbReference type="PROSITE" id="PS00028">
    <property type="entry name" value="ZINC_FINGER_C2H2_1"/>
    <property type="match status" value="7"/>
</dbReference>
<dbReference type="GO" id="GO:0005634">
    <property type="term" value="C:nucleus"/>
    <property type="evidence" value="ECO:0007669"/>
    <property type="project" value="UniProtKB-SubCell"/>
</dbReference>
<organism evidence="14 15">
    <name type="scientific">Sphenodon punctatus</name>
    <name type="common">Tuatara</name>
    <name type="synonym">Hatteria punctata</name>
    <dbReference type="NCBI Taxonomy" id="8508"/>
    <lineage>
        <taxon>Eukaryota</taxon>
        <taxon>Metazoa</taxon>
        <taxon>Chordata</taxon>
        <taxon>Craniata</taxon>
        <taxon>Vertebrata</taxon>
        <taxon>Euteleostomi</taxon>
        <taxon>Lepidosauria</taxon>
        <taxon>Sphenodontia</taxon>
        <taxon>Sphenodontidae</taxon>
        <taxon>Sphenodon</taxon>
    </lineage>
</organism>
<keyword evidence="4" id="KW-0677">Repeat</keyword>
<dbReference type="FunFam" id="3.30.160.60:FF:001270">
    <property type="entry name" value="zinc finger protein 583 isoform X1"/>
    <property type="match status" value="1"/>
</dbReference>
<dbReference type="SMART" id="SM00355">
    <property type="entry name" value="ZnF_C2H2"/>
    <property type="match status" value="8"/>
</dbReference>
<evidence type="ECO:0000256" key="11">
    <source>
        <dbReference type="PROSITE-ProRule" id="PRU00042"/>
    </source>
</evidence>
<keyword evidence="6" id="KW-0862">Zinc</keyword>
<feature type="region of interest" description="Disordered" evidence="12">
    <location>
        <begin position="158"/>
        <end position="188"/>
    </location>
</feature>
<dbReference type="PANTHER" id="PTHR24404:SF100">
    <property type="entry name" value="ZINC FINGER PROTEIN 501"/>
    <property type="match status" value="1"/>
</dbReference>
<feature type="domain" description="C2H2-type" evidence="13">
    <location>
        <begin position="173"/>
        <end position="200"/>
    </location>
</feature>
<dbReference type="FunFam" id="3.30.160.60:FF:002343">
    <property type="entry name" value="Zinc finger protein 33A"/>
    <property type="match status" value="3"/>
</dbReference>
<dbReference type="GO" id="GO:0008270">
    <property type="term" value="F:zinc ion binding"/>
    <property type="evidence" value="ECO:0007669"/>
    <property type="project" value="UniProtKB-KW"/>
</dbReference>
<dbReference type="GeneTree" id="ENSGT00940000154411"/>
<sequence length="402" mass="45498">MWARDLCSSSGPGRGFPAEAARGRDTGTAGSSDTDDTWDWSAEDGCSGWSCRQGPSVGAESRALSRAEEQPPEDEPGNLQPLRAFSGRLGRRVSQRPELRRSCKRQSGETAQEELPLTKGHEKGSGPHPELPNQGGSKLRKSPYTCFVCGKGFKGQRELKGHEKRVHSGEKLRQQSKTGESYHHSSELVKHQRIHAGEKPYECEICGKNFSWLTNFRRHEKIHTGEKPWKCGECGESFNRRSNLTRHQATHRGEKPYRCEECGESFSQHPHLIGHQRIHTGEKPYECDECGKTFSLRSNLRSHERIHTKEKAYECEECGERVRLLDLAVHQRSHAGAKRYNCGECGKGFVNYSQLTRHQVAHSGEKPHQCPECGESFRWKTALAIHQRTHTEEKPYEGDLLH</sequence>
<feature type="domain" description="C2H2-type" evidence="13">
    <location>
        <begin position="144"/>
        <end position="172"/>
    </location>
</feature>
<evidence type="ECO:0000256" key="8">
    <source>
        <dbReference type="ARBA" id="ARBA00023125"/>
    </source>
</evidence>
<dbReference type="FunFam" id="3.30.160.60:FF:002063">
    <property type="entry name" value="RB associated KRAB zinc finger"/>
    <property type="match status" value="1"/>
</dbReference>
<feature type="domain" description="C2H2-type" evidence="13">
    <location>
        <begin position="340"/>
        <end position="367"/>
    </location>
</feature>
<protein>
    <recommendedName>
        <fullName evidence="13">C2H2-type domain-containing protein</fullName>
    </recommendedName>
</protein>
<dbReference type="GO" id="GO:0003700">
    <property type="term" value="F:DNA-binding transcription factor activity"/>
    <property type="evidence" value="ECO:0007669"/>
    <property type="project" value="TreeGrafter"/>
</dbReference>
<feature type="region of interest" description="Disordered" evidence="12">
    <location>
        <begin position="1"/>
        <end position="139"/>
    </location>
</feature>
<dbReference type="InterPro" id="IPR050589">
    <property type="entry name" value="Ikaros_C2H2-ZF"/>
</dbReference>
<keyword evidence="8" id="KW-0238">DNA-binding</keyword>
<evidence type="ECO:0000256" key="1">
    <source>
        <dbReference type="ARBA" id="ARBA00004123"/>
    </source>
</evidence>
<keyword evidence="3" id="KW-0479">Metal-binding</keyword>
<dbReference type="GO" id="GO:0006357">
    <property type="term" value="P:regulation of transcription by RNA polymerase II"/>
    <property type="evidence" value="ECO:0007669"/>
    <property type="project" value="TreeGrafter"/>
</dbReference>
<dbReference type="InterPro" id="IPR013087">
    <property type="entry name" value="Znf_C2H2_type"/>
</dbReference>
<evidence type="ECO:0000256" key="3">
    <source>
        <dbReference type="ARBA" id="ARBA00022723"/>
    </source>
</evidence>
<keyword evidence="5 11" id="KW-0863">Zinc-finger</keyword>
<dbReference type="Pfam" id="PF00096">
    <property type="entry name" value="zf-C2H2"/>
    <property type="match status" value="7"/>
</dbReference>
<evidence type="ECO:0000256" key="10">
    <source>
        <dbReference type="ARBA" id="ARBA00023242"/>
    </source>
</evidence>
<keyword evidence="9" id="KW-0804">Transcription</keyword>
<evidence type="ECO:0000256" key="5">
    <source>
        <dbReference type="ARBA" id="ARBA00022771"/>
    </source>
</evidence>
<feature type="compositionally biased region" description="Acidic residues" evidence="12">
    <location>
        <begin position="33"/>
        <end position="42"/>
    </location>
</feature>
<dbReference type="FunFam" id="3.30.160.60:FF:000690">
    <property type="entry name" value="Zinc finger protein 354C"/>
    <property type="match status" value="1"/>
</dbReference>
<evidence type="ECO:0000313" key="15">
    <source>
        <dbReference type="Proteomes" id="UP000694392"/>
    </source>
</evidence>
<dbReference type="PROSITE" id="PS50157">
    <property type="entry name" value="ZINC_FINGER_C2H2_2"/>
    <property type="match status" value="8"/>
</dbReference>
<comment type="subcellular location">
    <subcellularLocation>
        <location evidence="1">Nucleus</location>
    </subcellularLocation>
</comment>
<reference evidence="14" key="2">
    <citation type="submission" date="2025-09" db="UniProtKB">
        <authorList>
            <consortium name="Ensembl"/>
        </authorList>
    </citation>
    <scope>IDENTIFICATION</scope>
</reference>
<feature type="domain" description="C2H2-type" evidence="13">
    <location>
        <begin position="368"/>
        <end position="395"/>
    </location>
</feature>
<evidence type="ECO:0000259" key="13">
    <source>
        <dbReference type="PROSITE" id="PS50157"/>
    </source>
</evidence>
<feature type="domain" description="C2H2-type" evidence="13">
    <location>
        <begin position="229"/>
        <end position="256"/>
    </location>
</feature>
<feature type="compositionally biased region" description="Basic and acidic residues" evidence="12">
    <location>
        <begin position="158"/>
        <end position="173"/>
    </location>
</feature>
<dbReference type="PANTHER" id="PTHR24404">
    <property type="entry name" value="ZINC FINGER PROTEIN"/>
    <property type="match status" value="1"/>
</dbReference>
<dbReference type="AlphaFoldDB" id="A0A8D0GW17"/>
<dbReference type="Proteomes" id="UP000694392">
    <property type="component" value="Unplaced"/>
</dbReference>
<keyword evidence="10" id="KW-0539">Nucleus</keyword>
<accession>A0A8D0GW17</accession>
<evidence type="ECO:0000256" key="12">
    <source>
        <dbReference type="SAM" id="MobiDB-lite"/>
    </source>
</evidence>
<dbReference type="Gene3D" id="3.30.160.60">
    <property type="entry name" value="Classic Zinc Finger"/>
    <property type="match status" value="9"/>
</dbReference>